<dbReference type="Gene3D" id="3.90.1200.10">
    <property type="match status" value="1"/>
</dbReference>
<sequence>MSRTGGHPAMDAGLLRGFLVDRGVDVAGDLTVELISGGKSNLTFTVTDGVHHWVVRRPPTSGLTPSAHDMNREWAVTSALQDTDVPVAPTIAIDSEGELLGAPFTVVGFVDGQVIRDRGDLESLSDNDVQRNFDALVDTLAKLHAVDHEAVGLGEFGRPEGFAARQVKLWARQWGHVKTRELDDVDRLVAALSERIPTSARATIVHGDYRVDNTIVDSDDPAIVRAVVDWELSTLGDPITDVALMCTYRQPFFDTVLGFSGAWTSERYPAPDEIAQRYAAATGSDLGDWDFYLGLANLKLGVIGEGITHRALSGSSAGAGAEKAAEATAEFIAAGLRHVNGGK</sequence>
<dbReference type="PANTHER" id="PTHR47829:SF1">
    <property type="entry name" value="HAD FAMILY PHOSPHATASE"/>
    <property type="match status" value="1"/>
</dbReference>
<dbReference type="GO" id="GO:0016740">
    <property type="term" value="F:transferase activity"/>
    <property type="evidence" value="ECO:0007669"/>
    <property type="project" value="UniProtKB-KW"/>
</dbReference>
<proteinExistence type="predicted"/>
<dbReference type="InterPro" id="IPR052898">
    <property type="entry name" value="ACAD10-like"/>
</dbReference>
<dbReference type="InterPro" id="IPR041726">
    <property type="entry name" value="ACAD10_11_N"/>
</dbReference>
<keyword evidence="3" id="KW-1185">Reference proteome</keyword>
<dbReference type="EMBL" id="BANX01000005">
    <property type="protein sequence ID" value="GAC67073.1"/>
    <property type="molecule type" value="Genomic_DNA"/>
</dbReference>
<reference evidence="2 3" key="1">
    <citation type="submission" date="2013-01" db="EMBL/GenBank/DDBJ databases">
        <title>Whole genome shotgun sequence of Gordonia soli NBRC 108243.</title>
        <authorList>
            <person name="Isaki-Nakamura S."/>
            <person name="Hosoyama A."/>
            <person name="Tsuchikane K."/>
            <person name="Ando Y."/>
            <person name="Baba S."/>
            <person name="Ohji S."/>
            <person name="Hamada M."/>
            <person name="Tamura T."/>
            <person name="Yamazoe A."/>
            <person name="Yamazaki S."/>
            <person name="Fujita N."/>
        </authorList>
    </citation>
    <scope>NUCLEOTIDE SEQUENCE [LARGE SCALE GENOMIC DNA]</scope>
    <source>
        <strain evidence="2 3">NBRC 108243</strain>
    </source>
</reference>
<dbReference type="PANTHER" id="PTHR47829">
    <property type="entry name" value="HYDROLASE, PUTATIVE (AFU_ORTHOLOGUE AFUA_1G12880)-RELATED"/>
    <property type="match status" value="1"/>
</dbReference>
<organism evidence="2 3">
    <name type="scientific">Gordonia soli NBRC 108243</name>
    <dbReference type="NCBI Taxonomy" id="1223545"/>
    <lineage>
        <taxon>Bacteria</taxon>
        <taxon>Bacillati</taxon>
        <taxon>Actinomycetota</taxon>
        <taxon>Actinomycetes</taxon>
        <taxon>Mycobacteriales</taxon>
        <taxon>Gordoniaceae</taxon>
        <taxon>Gordonia</taxon>
    </lineage>
</organism>
<protein>
    <submittedName>
        <fullName evidence="2">Putative phosphotransferase</fullName>
    </submittedName>
</protein>
<dbReference type="CDD" id="cd05154">
    <property type="entry name" value="ACAD10_11_N-like"/>
    <property type="match status" value="1"/>
</dbReference>
<dbReference type="STRING" id="1223545.GS4_05_02860"/>
<dbReference type="SUPFAM" id="SSF56112">
    <property type="entry name" value="Protein kinase-like (PK-like)"/>
    <property type="match status" value="1"/>
</dbReference>
<feature type="domain" description="Aminoglycoside phosphotransferase" evidence="1">
    <location>
        <begin position="31"/>
        <end position="257"/>
    </location>
</feature>
<evidence type="ECO:0000313" key="3">
    <source>
        <dbReference type="Proteomes" id="UP000011666"/>
    </source>
</evidence>
<dbReference type="AlphaFoldDB" id="M0QEN9"/>
<dbReference type="Pfam" id="PF01636">
    <property type="entry name" value="APH"/>
    <property type="match status" value="1"/>
</dbReference>
<gene>
    <name evidence="2" type="ORF">GS4_05_02860</name>
</gene>
<dbReference type="InterPro" id="IPR002575">
    <property type="entry name" value="Aminoglycoside_PTrfase"/>
</dbReference>
<comment type="caution">
    <text evidence="2">The sequence shown here is derived from an EMBL/GenBank/DDBJ whole genome shotgun (WGS) entry which is preliminary data.</text>
</comment>
<evidence type="ECO:0000313" key="2">
    <source>
        <dbReference type="EMBL" id="GAC67073.1"/>
    </source>
</evidence>
<dbReference type="Proteomes" id="UP000011666">
    <property type="component" value="Unassembled WGS sequence"/>
</dbReference>
<dbReference type="eggNOG" id="COG3173">
    <property type="taxonomic scope" value="Bacteria"/>
</dbReference>
<keyword evidence="2" id="KW-0808">Transferase</keyword>
<dbReference type="Gene3D" id="3.30.200.20">
    <property type="entry name" value="Phosphorylase Kinase, domain 1"/>
    <property type="match status" value="1"/>
</dbReference>
<dbReference type="InterPro" id="IPR011009">
    <property type="entry name" value="Kinase-like_dom_sf"/>
</dbReference>
<name>M0QEN9_9ACTN</name>
<dbReference type="RefSeq" id="WP_007617861.1">
    <property type="nucleotide sequence ID" value="NZ_BANX01000005.1"/>
</dbReference>
<evidence type="ECO:0000259" key="1">
    <source>
        <dbReference type="Pfam" id="PF01636"/>
    </source>
</evidence>
<accession>M0QEN9</accession>